<reference evidence="2" key="1">
    <citation type="journal article" date="2023" name="G3 (Bethesda)">
        <title>A reference genome for the long-term kleptoplast-retaining sea slug Elysia crispata morphotype clarki.</title>
        <authorList>
            <person name="Eastman K.E."/>
            <person name="Pendleton A.L."/>
            <person name="Shaikh M.A."/>
            <person name="Suttiyut T."/>
            <person name="Ogas R."/>
            <person name="Tomko P."/>
            <person name="Gavelis G."/>
            <person name="Widhalm J.R."/>
            <person name="Wisecaver J.H."/>
        </authorList>
    </citation>
    <scope>NUCLEOTIDE SEQUENCE</scope>
    <source>
        <strain evidence="2">ECLA1</strain>
    </source>
</reference>
<name>A0AAE1CJ85_9GAST</name>
<feature type="region of interest" description="Disordered" evidence="1">
    <location>
        <begin position="1024"/>
        <end position="1090"/>
    </location>
</feature>
<proteinExistence type="predicted"/>
<dbReference type="Proteomes" id="UP001283361">
    <property type="component" value="Unassembled WGS sequence"/>
</dbReference>
<evidence type="ECO:0000256" key="1">
    <source>
        <dbReference type="SAM" id="MobiDB-lite"/>
    </source>
</evidence>
<feature type="compositionally biased region" description="Basic and acidic residues" evidence="1">
    <location>
        <begin position="57"/>
        <end position="67"/>
    </location>
</feature>
<feature type="compositionally biased region" description="Basic and acidic residues" evidence="1">
    <location>
        <begin position="406"/>
        <end position="433"/>
    </location>
</feature>
<feature type="compositionally biased region" description="Basic and acidic residues" evidence="1">
    <location>
        <begin position="255"/>
        <end position="265"/>
    </location>
</feature>
<feature type="compositionally biased region" description="Polar residues" evidence="1">
    <location>
        <begin position="1048"/>
        <end position="1062"/>
    </location>
</feature>
<sequence length="1165" mass="129500">MTSATSASSLTNYVDQYGGTRAPQNHRNYSRNPNGRSGVYTNENVYSSCPTSTSISSDKRAAARADDVTYSNTSYVAPRRMSNSNVEPASNKSMKEMSRANPCQPATDSRRRASEVSEKRSEMLEAQENESADFSYATRRRSNQECRKPRDSSVSGRRSRNTSPNGEDRISKTSSSRRRSSVSRNLEGENRRSSTNLELNSDETLGQRQPSRQYDSNIGDLPLQVRSKPYDPEFKDPPGQIRPSRRYDSTNQRQEQARHSRHYDMTYDTSEQNPKVTRMNYTSHEHEEETRRSSRHHEPHRDPPGQIRRSSRNLHSESGSQGQRRTSGREKQEAEVSSRRHSMCRSDSTGGDSHDGRRYHHRKPRGSEGEADQADSGGDSYRAARRSQSRHSDMRRSLSRSSSVEKSSDMEIEFRTRDRKVSVGRTRDSRNEEEANLQEQLRSNSKSKAYTSKENAFSGVETSEYKYYKDISNTQRPQRCNDEENYRYPRHEREHDRERTRATHCEGRRQRRRSSSVANEEPEYESADSRRHSSSVARGSKQQGRTRHDVEEHPRHTEELKEINNTRRRNSRSSKADTENEVEIATTDSRYDLALSQGSSYSLVSQISRQYPQPQASRSASRHEIPIMDDCNIGSLDRNQTPGHRRLHGRSSNRRRSSCSRDENEGAVPSTTGSRPEGSHSRRSSSSKSNQDTGFASSPSTPRREDSQSKFSSDASQSRYGINDDGKHTRLENGRRRRRSNLISSNSLDVPAVPLRKEQSLSSSGKGDSSFEEPAADHHLEIRKMRQASKRFEGNSDCPATLQSGEDINRNIDNVGESAIVGEIQALDALASKEIAVSSSGTSCSSNTLNKESYESAKALSSSTSTLKGATYTSKASIAGSISSLFGRNNNDGQPMQSVGDRWRRLKQDMMPDKDPKSLTDSGKEKAAAIFSAAAAKFMSSFPGVSAAFPNIPLPKTNTDNNEKIPQNDTETPDLHVKENGFIASTIASTEINSVENTVKEKESSVSLATSQTNIAVVSNTGDGAVSSQTATVTSSSMHAKPGERSSRLSVASTSNMSTSGKTPTVSPAAARRAVSSSQRPSIVSTELSSHERRANVYAAMTERTSDGSDSEDSGDMSALRCHVCPALTACRGNNSNKTDNRINKRVLDSRQGTSLLCQVQTPIL</sequence>
<feature type="compositionally biased region" description="Low complexity" evidence="1">
    <location>
        <begin position="47"/>
        <end position="56"/>
    </location>
</feature>
<feature type="compositionally biased region" description="Basic and acidic residues" evidence="1">
    <location>
        <begin position="142"/>
        <end position="151"/>
    </location>
</feature>
<feature type="compositionally biased region" description="Polar residues" evidence="1">
    <location>
        <begin position="534"/>
        <end position="543"/>
    </location>
</feature>
<feature type="compositionally biased region" description="Polar residues" evidence="1">
    <location>
        <begin position="193"/>
        <end position="216"/>
    </location>
</feature>
<feature type="compositionally biased region" description="Polar residues" evidence="1">
    <location>
        <begin position="69"/>
        <end position="92"/>
    </location>
</feature>
<feature type="region of interest" description="Disordered" evidence="1">
    <location>
        <begin position="603"/>
        <end position="780"/>
    </location>
</feature>
<feature type="compositionally biased region" description="Polar residues" evidence="1">
    <location>
        <begin position="437"/>
        <end position="455"/>
    </location>
</feature>
<dbReference type="EMBL" id="JAWDGP010007955">
    <property type="protein sequence ID" value="KAK3699069.1"/>
    <property type="molecule type" value="Genomic_DNA"/>
</dbReference>
<keyword evidence="3" id="KW-1185">Reference proteome</keyword>
<feature type="compositionally biased region" description="Basic and acidic residues" evidence="1">
    <location>
        <begin position="108"/>
        <end position="123"/>
    </location>
</feature>
<feature type="compositionally biased region" description="Basic and acidic residues" evidence="1">
    <location>
        <begin position="722"/>
        <end position="734"/>
    </location>
</feature>
<protein>
    <submittedName>
        <fullName evidence="2">Uncharacterized protein</fullName>
    </submittedName>
</protein>
<feature type="region of interest" description="Disordered" evidence="1">
    <location>
        <begin position="1"/>
        <end position="590"/>
    </location>
</feature>
<feature type="compositionally biased region" description="Basic and acidic residues" evidence="1">
    <location>
        <begin position="283"/>
        <end position="292"/>
    </location>
</feature>
<feature type="compositionally biased region" description="Low complexity" evidence="1">
    <location>
        <begin position="709"/>
        <end position="718"/>
    </location>
</feature>
<feature type="compositionally biased region" description="Basic and acidic residues" evidence="1">
    <location>
        <begin position="479"/>
        <end position="508"/>
    </location>
</feature>
<feature type="compositionally biased region" description="Polar residues" evidence="1">
    <location>
        <begin position="316"/>
        <end position="325"/>
    </location>
</feature>
<feature type="compositionally biased region" description="Polar residues" evidence="1">
    <location>
        <begin position="1"/>
        <end position="14"/>
    </location>
</feature>
<evidence type="ECO:0000313" key="2">
    <source>
        <dbReference type="EMBL" id="KAK3699069.1"/>
    </source>
</evidence>
<accession>A0AAE1CJ85</accession>
<evidence type="ECO:0000313" key="3">
    <source>
        <dbReference type="Proteomes" id="UP001283361"/>
    </source>
</evidence>
<feature type="compositionally biased region" description="Low complexity" evidence="1">
    <location>
        <begin position="1063"/>
        <end position="1078"/>
    </location>
</feature>
<feature type="compositionally biased region" description="Polar residues" evidence="1">
    <location>
        <begin position="603"/>
        <end position="619"/>
    </location>
</feature>
<feature type="compositionally biased region" description="Polar residues" evidence="1">
    <location>
        <begin position="1079"/>
        <end position="1088"/>
    </location>
</feature>
<feature type="compositionally biased region" description="Basic and acidic residues" evidence="1">
    <location>
        <begin position="546"/>
        <end position="565"/>
    </location>
</feature>
<feature type="compositionally biased region" description="Polar residues" evidence="1">
    <location>
        <begin position="690"/>
        <end position="701"/>
    </location>
</feature>
<comment type="caution">
    <text evidence="2">The sequence shown here is derived from an EMBL/GenBank/DDBJ whole genome shotgun (WGS) entry which is preliminary data.</text>
</comment>
<feature type="compositionally biased region" description="Polar residues" evidence="1">
    <location>
        <begin position="267"/>
        <end position="281"/>
    </location>
</feature>
<feature type="compositionally biased region" description="Polar residues" evidence="1">
    <location>
        <begin position="22"/>
        <end position="46"/>
    </location>
</feature>
<feature type="compositionally biased region" description="Basic residues" evidence="1">
    <location>
        <begin position="643"/>
        <end position="658"/>
    </location>
</feature>
<gene>
    <name evidence="2" type="ORF">RRG08_041632</name>
</gene>
<feature type="compositionally biased region" description="Low complexity" evidence="1">
    <location>
        <begin position="1025"/>
        <end position="1037"/>
    </location>
</feature>
<feature type="compositionally biased region" description="Basic and acidic residues" evidence="1">
    <location>
        <begin position="327"/>
        <end position="338"/>
    </location>
</feature>
<organism evidence="2 3">
    <name type="scientific">Elysia crispata</name>
    <name type="common">lettuce slug</name>
    <dbReference type="NCBI Taxonomy" id="231223"/>
    <lineage>
        <taxon>Eukaryota</taxon>
        <taxon>Metazoa</taxon>
        <taxon>Spiralia</taxon>
        <taxon>Lophotrochozoa</taxon>
        <taxon>Mollusca</taxon>
        <taxon>Gastropoda</taxon>
        <taxon>Heterobranchia</taxon>
        <taxon>Euthyneura</taxon>
        <taxon>Panpulmonata</taxon>
        <taxon>Sacoglossa</taxon>
        <taxon>Placobranchoidea</taxon>
        <taxon>Plakobranchidae</taxon>
        <taxon>Elysia</taxon>
    </lineage>
</organism>
<dbReference type="AlphaFoldDB" id="A0AAE1CJ85"/>
<feature type="compositionally biased region" description="Polar residues" evidence="1">
    <location>
        <begin position="152"/>
        <end position="165"/>
    </location>
</feature>